<keyword evidence="3 5" id="KW-1133">Transmembrane helix</keyword>
<sequence>MARRAQPLGIATGLGLGAAAVTLALALGTIAAVAWRAEGAARLGAADLAAVRFTLLQALASAALSTLLAVPVARALARRRFPGRGLLITLLGAPF</sequence>
<dbReference type="EMBL" id="JAESIL010000125">
    <property type="protein sequence ID" value="MBL3580257.1"/>
    <property type="molecule type" value="Genomic_DNA"/>
</dbReference>
<keyword evidence="2 5" id="KW-0812">Transmembrane</keyword>
<evidence type="ECO:0000256" key="5">
    <source>
        <dbReference type="SAM" id="Phobius"/>
    </source>
</evidence>
<dbReference type="Gene3D" id="1.10.3720.10">
    <property type="entry name" value="MetI-like"/>
    <property type="match status" value="1"/>
</dbReference>
<comment type="subcellular location">
    <subcellularLocation>
        <location evidence="1">Membrane</location>
        <topology evidence="1">Multi-pass membrane protein</topology>
    </subcellularLocation>
</comment>
<proteinExistence type="predicted"/>
<protein>
    <submittedName>
        <fullName evidence="6">Thiamine/thiamine pyrophosphate ABC transporter permease ThiP</fullName>
    </submittedName>
</protein>
<keyword evidence="4 5" id="KW-0472">Membrane</keyword>
<evidence type="ECO:0000313" key="6">
    <source>
        <dbReference type="EMBL" id="MBL3580257.1"/>
    </source>
</evidence>
<organism evidence="6 7">
    <name type="scientific">Rhodovulum visakhapatnamense</name>
    <dbReference type="NCBI Taxonomy" id="364297"/>
    <lineage>
        <taxon>Bacteria</taxon>
        <taxon>Pseudomonadati</taxon>
        <taxon>Pseudomonadota</taxon>
        <taxon>Alphaproteobacteria</taxon>
        <taxon>Rhodobacterales</taxon>
        <taxon>Paracoccaceae</taxon>
        <taxon>Rhodovulum</taxon>
    </lineage>
</organism>
<name>A0ABS1RMY2_9RHOB</name>
<gene>
    <name evidence="6" type="ORF">JMJ92_19200</name>
</gene>
<feature type="transmembrane region" description="Helical" evidence="5">
    <location>
        <begin position="55"/>
        <end position="77"/>
    </location>
</feature>
<keyword evidence="7" id="KW-1185">Reference proteome</keyword>
<evidence type="ECO:0000256" key="4">
    <source>
        <dbReference type="ARBA" id="ARBA00023136"/>
    </source>
</evidence>
<evidence type="ECO:0000256" key="1">
    <source>
        <dbReference type="ARBA" id="ARBA00004141"/>
    </source>
</evidence>
<comment type="caution">
    <text evidence="6">The sequence shown here is derived from an EMBL/GenBank/DDBJ whole genome shotgun (WGS) entry which is preliminary data.</text>
</comment>
<feature type="non-terminal residue" evidence="6">
    <location>
        <position position="95"/>
    </location>
</feature>
<evidence type="ECO:0000256" key="3">
    <source>
        <dbReference type="ARBA" id="ARBA00022989"/>
    </source>
</evidence>
<evidence type="ECO:0000313" key="7">
    <source>
        <dbReference type="Proteomes" id="UP000635853"/>
    </source>
</evidence>
<accession>A0ABS1RMY2</accession>
<dbReference type="Proteomes" id="UP000635853">
    <property type="component" value="Unassembled WGS sequence"/>
</dbReference>
<dbReference type="InterPro" id="IPR035906">
    <property type="entry name" value="MetI-like_sf"/>
</dbReference>
<evidence type="ECO:0000256" key="2">
    <source>
        <dbReference type="ARBA" id="ARBA00022692"/>
    </source>
</evidence>
<reference evidence="7" key="1">
    <citation type="submission" date="2021-01" db="EMBL/GenBank/DDBJ databases">
        <title>Draft genomes of Rhodovulum sulfidophilum.</title>
        <authorList>
            <person name="Guzman M.S."/>
        </authorList>
    </citation>
    <scope>NUCLEOTIDE SEQUENCE [LARGE SCALE GENOMIC DNA]</scope>
    <source>
        <strain evidence="7">AB19</strain>
    </source>
</reference>
<dbReference type="SUPFAM" id="SSF161098">
    <property type="entry name" value="MetI-like"/>
    <property type="match status" value="1"/>
</dbReference>